<feature type="compositionally biased region" description="Basic and acidic residues" evidence="1">
    <location>
        <begin position="460"/>
        <end position="469"/>
    </location>
</feature>
<protein>
    <submittedName>
        <fullName evidence="2">RNA pseudouridylate synthase domain-containing protein 4</fullName>
    </submittedName>
</protein>
<dbReference type="EMBL" id="KQ768636">
    <property type="protein sequence ID" value="OAD53081.1"/>
    <property type="molecule type" value="Genomic_DNA"/>
</dbReference>
<evidence type="ECO:0000313" key="3">
    <source>
        <dbReference type="Proteomes" id="UP000250275"/>
    </source>
</evidence>
<proteinExistence type="predicted"/>
<organism evidence="2 3">
    <name type="scientific">Eufriesea mexicana</name>
    <dbReference type="NCBI Taxonomy" id="516756"/>
    <lineage>
        <taxon>Eukaryota</taxon>
        <taxon>Metazoa</taxon>
        <taxon>Ecdysozoa</taxon>
        <taxon>Arthropoda</taxon>
        <taxon>Hexapoda</taxon>
        <taxon>Insecta</taxon>
        <taxon>Pterygota</taxon>
        <taxon>Neoptera</taxon>
        <taxon>Endopterygota</taxon>
        <taxon>Hymenoptera</taxon>
        <taxon>Apocrita</taxon>
        <taxon>Aculeata</taxon>
        <taxon>Apoidea</taxon>
        <taxon>Anthophila</taxon>
        <taxon>Apidae</taxon>
        <taxon>Eufriesea</taxon>
    </lineage>
</organism>
<dbReference type="AlphaFoldDB" id="A0A310S9C7"/>
<accession>A0A310S9C7</accession>
<dbReference type="Proteomes" id="UP000250275">
    <property type="component" value="Unassembled WGS sequence"/>
</dbReference>
<feature type="region of interest" description="Disordered" evidence="1">
    <location>
        <begin position="460"/>
        <end position="484"/>
    </location>
</feature>
<reference evidence="2 3" key="1">
    <citation type="submission" date="2015-07" db="EMBL/GenBank/DDBJ databases">
        <title>The genome of Eufriesea mexicana.</title>
        <authorList>
            <person name="Pan H."/>
            <person name="Kapheim K."/>
        </authorList>
    </citation>
    <scope>NUCLEOTIDE SEQUENCE [LARGE SCALE GENOMIC DNA]</scope>
    <source>
        <strain evidence="2">0111107269</strain>
        <tissue evidence="2">Whole body</tissue>
    </source>
</reference>
<name>A0A310S9C7_9HYME</name>
<gene>
    <name evidence="2" type="ORF">WN48_10827</name>
</gene>
<dbReference type="Gene3D" id="3.30.2350.10">
    <property type="entry name" value="Pseudouridine synthase"/>
    <property type="match status" value="1"/>
</dbReference>
<evidence type="ECO:0000256" key="1">
    <source>
        <dbReference type="SAM" id="MobiDB-lite"/>
    </source>
</evidence>
<sequence>MLVLISKLYPFRCVTALCTKVIKRNYMNEMIKNHPYKHIHPWKSLEEFSDHLLNNMIYNKNGLVVLNKPYGIRRNKFESSNSRNNVPYGANYVLQDAIPYIAMQLNYPNLTIIRSPEIGITLLASDLNVENAIVLAYARSEFFANTYWVITVRVPKKLKDDSCLAIKSVSNPKFQERKNILVSNWSNNEKISHKIKILKTEYEVLSNSTLNLCSLIKLKSSTHNKHAIRLFTSTCLYCPVLGDNIYANLIQKVGKTYVRVDPFLNKFGLPKLDEKLFILLKVNPREQRIIPAHIHLKSIILPKFFGETLTIDAPLMPYFNWTCEQLEFKSDTGRQGNDSVLDRVRIERSRLAYLSPIGGVTLSLLLAAMPPRMIVVYEKAPKVGLKATALHASLRAEDSRGIGDTTEEWATNEPVLEAFCHRDVGGIGEILFIGCAGFFTHFDPSRRVTGNVDELVGKEKKAREWREPRNAGNHRSLSRDAEEW</sequence>
<dbReference type="OrthoDB" id="428658at2759"/>
<keyword evidence="3" id="KW-1185">Reference proteome</keyword>
<evidence type="ECO:0000313" key="2">
    <source>
        <dbReference type="EMBL" id="OAD53081.1"/>
    </source>
</evidence>